<dbReference type="Pfam" id="PF06838">
    <property type="entry name" value="Met_gamma_lyase"/>
    <property type="match status" value="1"/>
</dbReference>
<dbReference type="InterPro" id="IPR015424">
    <property type="entry name" value="PyrdxlP-dep_Trfase"/>
</dbReference>
<protein>
    <submittedName>
        <fullName evidence="1">Methionine gamma-lyase family protein</fullName>
    </submittedName>
</protein>
<evidence type="ECO:0000313" key="1">
    <source>
        <dbReference type="EMBL" id="XCI29960.1"/>
    </source>
</evidence>
<gene>
    <name evidence="1" type="ORF">PRVXH_001314</name>
</gene>
<dbReference type="Gene3D" id="3.40.640.10">
    <property type="entry name" value="Type I PLP-dependent aspartate aminotransferase-like (Major domain)"/>
    <property type="match status" value="1"/>
</dbReference>
<dbReference type="InterPro" id="IPR015421">
    <property type="entry name" value="PyrdxlP-dep_Trfase_major"/>
</dbReference>
<proteinExistence type="predicted"/>
<name>A0AAU8HX53_9FIRM</name>
<reference evidence="1" key="2">
    <citation type="submission" date="2024-06" db="EMBL/GenBank/DDBJ databases">
        <authorList>
            <person name="Petrova K.O."/>
            <person name="Toshchakov S.V."/>
            <person name="Boltjanskaja Y.V."/>
            <person name="Kevbrin V.V."/>
        </authorList>
    </citation>
    <scope>NUCLEOTIDE SEQUENCE</scope>
    <source>
        <strain evidence="1">Z-710</strain>
    </source>
</reference>
<dbReference type="PANTHER" id="PTHR46658:SF1">
    <property type="entry name" value="CYS OR MET METABOLISM PYRIDOXAL-PHOSPHATE-DEPENDENT ENZYME"/>
    <property type="match status" value="1"/>
</dbReference>
<dbReference type="RefSeq" id="WP_353894504.1">
    <property type="nucleotide sequence ID" value="NZ_CP159485.1"/>
</dbReference>
<dbReference type="SUPFAM" id="SSF53383">
    <property type="entry name" value="PLP-dependent transferases"/>
    <property type="match status" value="1"/>
</dbReference>
<dbReference type="InterPro" id="IPR009651">
    <property type="entry name" value="Met_g_lyase_put"/>
</dbReference>
<dbReference type="AlphaFoldDB" id="A0AAU8HX53"/>
<dbReference type="PANTHER" id="PTHR46658">
    <property type="entry name" value="CYS OR MET METABOLISM PYRIDOXAL-PHOSPHATE-DEPENDENT ENZYME"/>
    <property type="match status" value="1"/>
</dbReference>
<dbReference type="Gene3D" id="3.90.1150.60">
    <property type="entry name" value="Methioning gamme-lyase, C-terminal domain"/>
    <property type="match status" value="1"/>
</dbReference>
<sequence length="419" mass="45741">MHSWIDDIENYKLRFLIRDSHHYLKETFEIIEENLETNQYKVLKGFQQHKITENHLIGTTGYGYGDLGRDALDNVYASVFGAEKGFVRSQFVSGTHCLSCCLNALLDGGDELLYVTGDPYDTLEKVIGITPHNNSLISRGVEYNSVPLTGNGKLDFESIGNAIKPNTKVIGVQRSKGYSLRGSIAIAEIEALVRYVKRIKDDLIIFVDNCYGEFVESREPADVGADVVAGSLTKNPGGGLAKTGGYVVGKGKLVDKVAESLTAPGLGADVGASLQNNLDFFQGFFKSPQVTADSLKTAAFASFLAQKLGFDAEPSYADYRYDIVQTITFEDKEKLLAFCQGIQRHSPINSFVEPVPDDLPGYHDPVIMAAGTFIQGSSIELSADAPIRPPYTVFIQGSLSYEHGRIATSMAFDALLEGK</sequence>
<accession>A0AAU8HX53</accession>
<reference evidence="1" key="1">
    <citation type="journal article" date="2018" name="Antonie Van Leeuwenhoek">
        <title>Proteinivorax hydrogeniformans sp. nov., an anaerobic, haloalkaliphilic bacterium fermenting proteinaceous compounds with high hydrogen production.</title>
        <authorList>
            <person name="Boltyanskaya Y."/>
            <person name="Detkova E."/>
            <person name="Pimenov N."/>
            <person name="Kevbrin V."/>
        </authorList>
    </citation>
    <scope>NUCLEOTIDE SEQUENCE</scope>
    <source>
        <strain evidence="1">Z-710</strain>
    </source>
</reference>
<dbReference type="EMBL" id="CP159485">
    <property type="protein sequence ID" value="XCI29960.1"/>
    <property type="molecule type" value="Genomic_DNA"/>
</dbReference>
<organism evidence="1">
    <name type="scientific">Proteinivorax hydrogeniformans</name>
    <dbReference type="NCBI Taxonomy" id="1826727"/>
    <lineage>
        <taxon>Bacteria</taxon>
        <taxon>Bacillati</taxon>
        <taxon>Bacillota</taxon>
        <taxon>Clostridia</taxon>
        <taxon>Eubacteriales</taxon>
        <taxon>Proteinivoracaceae</taxon>
        <taxon>Proteinivorax</taxon>
    </lineage>
</organism>